<dbReference type="PRINTS" id="PR00834">
    <property type="entry name" value="PROTEASES2C"/>
</dbReference>
<keyword evidence="1" id="KW-0645">Protease</keyword>
<keyword evidence="5" id="KW-0720">Serine protease</keyword>
<keyword evidence="4" id="KW-0378">Hydrolase</keyword>
<dbReference type="EMBL" id="JACGBB010000007">
    <property type="protein sequence ID" value="MBZ7987321.1"/>
    <property type="molecule type" value="Genomic_DNA"/>
</dbReference>
<dbReference type="Pfam" id="PF13180">
    <property type="entry name" value="PDZ_2"/>
    <property type="match status" value="2"/>
</dbReference>
<comment type="caution">
    <text evidence="7">The sequence shown here is derived from an EMBL/GenBank/DDBJ whole genome shotgun (WGS) entry which is preliminary data.</text>
</comment>
<dbReference type="Proteomes" id="UP000786183">
    <property type="component" value="Unassembled WGS sequence"/>
</dbReference>
<dbReference type="InterPro" id="IPR009003">
    <property type="entry name" value="Peptidase_S1_PA"/>
</dbReference>
<dbReference type="RefSeq" id="WP_172231053.1">
    <property type="nucleotide sequence ID" value="NZ_CP035946.1"/>
</dbReference>
<dbReference type="InterPro" id="IPR051201">
    <property type="entry name" value="Chloro_Bact_Ser_Proteases"/>
</dbReference>
<evidence type="ECO:0000259" key="6">
    <source>
        <dbReference type="PROSITE" id="PS50106"/>
    </source>
</evidence>
<dbReference type="NCBIfam" id="TIGR02037">
    <property type="entry name" value="degP_htrA_DO"/>
    <property type="match status" value="1"/>
</dbReference>
<keyword evidence="2" id="KW-0732">Signal</keyword>
<organism evidence="7 8">
    <name type="scientific">Campylobacter canadensis</name>
    <dbReference type="NCBI Taxonomy" id="449520"/>
    <lineage>
        <taxon>Bacteria</taxon>
        <taxon>Pseudomonadati</taxon>
        <taxon>Campylobacterota</taxon>
        <taxon>Epsilonproteobacteria</taxon>
        <taxon>Campylobacterales</taxon>
        <taxon>Campylobacteraceae</taxon>
        <taxon>Campylobacter</taxon>
    </lineage>
</organism>
<evidence type="ECO:0000256" key="5">
    <source>
        <dbReference type="ARBA" id="ARBA00022825"/>
    </source>
</evidence>
<dbReference type="InterPro" id="IPR001478">
    <property type="entry name" value="PDZ"/>
</dbReference>
<feature type="domain" description="PDZ" evidence="6">
    <location>
        <begin position="354"/>
        <end position="426"/>
    </location>
</feature>
<keyword evidence="8" id="KW-1185">Reference proteome</keyword>
<dbReference type="Gene3D" id="2.40.10.120">
    <property type="match status" value="1"/>
</dbReference>
<dbReference type="InterPro" id="IPR036034">
    <property type="entry name" value="PDZ_sf"/>
</dbReference>
<dbReference type="Gene3D" id="2.30.42.10">
    <property type="match status" value="2"/>
</dbReference>
<accession>A0ABS7WSI3</accession>
<evidence type="ECO:0000313" key="7">
    <source>
        <dbReference type="EMBL" id="MBZ7987321.1"/>
    </source>
</evidence>
<dbReference type="SUPFAM" id="SSF50156">
    <property type="entry name" value="PDZ domain-like"/>
    <property type="match status" value="2"/>
</dbReference>
<dbReference type="SMART" id="SM00228">
    <property type="entry name" value="PDZ"/>
    <property type="match status" value="2"/>
</dbReference>
<name>A0ABS7WSI3_9BACT</name>
<protein>
    <submittedName>
        <fullName evidence="7">Do family serine endopeptidase</fullName>
    </submittedName>
</protein>
<dbReference type="PANTHER" id="PTHR43343:SF3">
    <property type="entry name" value="PROTEASE DO-LIKE 8, CHLOROPLASTIC"/>
    <property type="match status" value="1"/>
</dbReference>
<sequence length="458" mass="50157">MKKVLLSFACSIYIFAINIQDAPKANRVDASNNQVILSYNNSIKKARQSVVNITATYKSQGSSKYFEEILDDPFFKHFFSIPNKENQINEMDKKIGSGVIISKDGYIITNSHVVLDATKIQVLIDSNEVPAKLIGADPKSDIAIIKVDMKDLNAIAFADSNEVLEGDVVFAIGNPFGVGETITQGIVSALNKNNIGLNDYENFIQTDAAINPGNSGGALVDSRGALIGINSAIITRGGGANGIGFAIPSNMAKQIANELINNGKIERGYLGVYLAQLNQDLKKTYNSQKGALVTQIDPNSAADIAGLKRGDLIIKVNDKEVSNVMDLKNHIGSCKPNDKIIIEFERDKKILKKEIVLKSDSKENNLSYDELGLELENLNIKAAQKLNVGENGVLVKNVKKDSKAQKAGIMIMDVIVGVEDSDVNNLEEFYEQMQKNKNKEYIKIWVKRNGITNVFVLK</sequence>
<evidence type="ECO:0000256" key="1">
    <source>
        <dbReference type="ARBA" id="ARBA00022670"/>
    </source>
</evidence>
<evidence type="ECO:0000256" key="2">
    <source>
        <dbReference type="ARBA" id="ARBA00022729"/>
    </source>
</evidence>
<dbReference type="PROSITE" id="PS50106">
    <property type="entry name" value="PDZ"/>
    <property type="match status" value="2"/>
</dbReference>
<evidence type="ECO:0000256" key="4">
    <source>
        <dbReference type="ARBA" id="ARBA00022801"/>
    </source>
</evidence>
<evidence type="ECO:0000256" key="3">
    <source>
        <dbReference type="ARBA" id="ARBA00022737"/>
    </source>
</evidence>
<proteinExistence type="predicted"/>
<reference evidence="7 8" key="1">
    <citation type="submission" date="2020-07" db="EMBL/GenBank/DDBJ databases">
        <title>Transfer of Campylobacter canadensis to the novel genus Avispirillum gen. nov., that also includes two novel species recovered from migratory waterfowl: Avispirillum anseris sp. nov. and Avispirillum brantae sp. nov.</title>
        <authorList>
            <person name="Miller W.G."/>
            <person name="Chapman M.H."/>
            <person name="Yee E."/>
            <person name="Inglis G.D."/>
        </authorList>
    </citation>
    <scope>NUCLEOTIDE SEQUENCE [LARGE SCALE GENOMIC DNA]</scope>
    <source>
        <strain evidence="7 8">L283</strain>
    </source>
</reference>
<evidence type="ECO:0000313" key="8">
    <source>
        <dbReference type="Proteomes" id="UP000786183"/>
    </source>
</evidence>
<dbReference type="SUPFAM" id="SSF50494">
    <property type="entry name" value="Trypsin-like serine proteases"/>
    <property type="match status" value="1"/>
</dbReference>
<dbReference type="PANTHER" id="PTHR43343">
    <property type="entry name" value="PEPTIDASE S12"/>
    <property type="match status" value="1"/>
</dbReference>
<dbReference type="Pfam" id="PF13365">
    <property type="entry name" value="Trypsin_2"/>
    <property type="match status" value="1"/>
</dbReference>
<dbReference type="InterPro" id="IPR011782">
    <property type="entry name" value="Pept_S1C_Do"/>
</dbReference>
<dbReference type="InterPro" id="IPR001940">
    <property type="entry name" value="Peptidase_S1C"/>
</dbReference>
<keyword evidence="3" id="KW-0677">Repeat</keyword>
<gene>
    <name evidence="7" type="ORF">AVCANL283_04255</name>
</gene>
<feature type="domain" description="PDZ" evidence="6">
    <location>
        <begin position="259"/>
        <end position="324"/>
    </location>
</feature>